<dbReference type="Gramene" id="QL01p022418:mrna">
    <property type="protein sequence ID" value="QL01p022418:mrna"/>
    <property type="gene ID" value="QL01p022418"/>
</dbReference>
<dbReference type="PROSITE" id="PS51130">
    <property type="entry name" value="PDXT_SNO_2"/>
    <property type="match status" value="1"/>
</dbReference>
<dbReference type="GO" id="GO:0008614">
    <property type="term" value="P:pyridoxine metabolic process"/>
    <property type="evidence" value="ECO:0007669"/>
    <property type="project" value="TreeGrafter"/>
</dbReference>
<dbReference type="Proteomes" id="UP000594261">
    <property type="component" value="Chromosome 1"/>
</dbReference>
<dbReference type="CDD" id="cd01749">
    <property type="entry name" value="GATase1_PB"/>
    <property type="match status" value="1"/>
</dbReference>
<dbReference type="Pfam" id="PF01174">
    <property type="entry name" value="SNO"/>
    <property type="match status" value="1"/>
</dbReference>
<keyword evidence="5" id="KW-0456">Lyase</keyword>
<protein>
    <recommendedName>
        <fullName evidence="2">glutaminase</fullName>
        <ecNumber evidence="2">3.5.1.2</ecNumber>
    </recommendedName>
</protein>
<comment type="catalytic activity">
    <reaction evidence="6">
        <text>L-glutamine + H2O = L-glutamate + NH4(+)</text>
        <dbReference type="Rhea" id="RHEA:15889"/>
        <dbReference type="ChEBI" id="CHEBI:15377"/>
        <dbReference type="ChEBI" id="CHEBI:28938"/>
        <dbReference type="ChEBI" id="CHEBI:29985"/>
        <dbReference type="ChEBI" id="CHEBI:58359"/>
        <dbReference type="EC" id="3.5.1.2"/>
    </reaction>
</comment>
<feature type="active site" description="Charge relay system" evidence="7">
    <location>
        <position position="202"/>
    </location>
</feature>
<feature type="binding site" evidence="8">
    <location>
        <position position="109"/>
    </location>
    <ligand>
        <name>L-glutamine</name>
        <dbReference type="ChEBI" id="CHEBI:58359"/>
    </ligand>
</feature>
<dbReference type="GO" id="GO:0005829">
    <property type="term" value="C:cytosol"/>
    <property type="evidence" value="ECO:0007669"/>
    <property type="project" value="TreeGrafter"/>
</dbReference>
<dbReference type="FunCoup" id="A0A7N2KNA5">
    <property type="interactions" value="392"/>
</dbReference>
<dbReference type="PIRSF" id="PIRSF005639">
    <property type="entry name" value="Glut_amidoT_SNO"/>
    <property type="match status" value="1"/>
</dbReference>
<evidence type="ECO:0000313" key="10">
    <source>
        <dbReference type="Proteomes" id="UP000594261"/>
    </source>
</evidence>
<dbReference type="RefSeq" id="XP_030962208.1">
    <property type="nucleotide sequence ID" value="XM_031106348.1"/>
</dbReference>
<dbReference type="PROSITE" id="PS51273">
    <property type="entry name" value="GATASE_TYPE_1"/>
    <property type="match status" value="1"/>
</dbReference>
<dbReference type="FunFam" id="3.40.50.880:FF:000038">
    <property type="entry name" value="Predicted protein"/>
    <property type="match status" value="1"/>
</dbReference>
<evidence type="ECO:0000256" key="2">
    <source>
        <dbReference type="ARBA" id="ARBA00012918"/>
    </source>
</evidence>
<dbReference type="OMA" id="GMIMLAD"/>
<name>A0A7N2KNA5_QUELO</name>
<dbReference type="GO" id="GO:0016829">
    <property type="term" value="F:lyase activity"/>
    <property type="evidence" value="ECO:0007669"/>
    <property type="project" value="UniProtKB-KW"/>
</dbReference>
<gene>
    <name evidence="9" type="primary">LOC115983617</name>
</gene>
<dbReference type="GO" id="GO:0004359">
    <property type="term" value="F:glutaminase activity"/>
    <property type="evidence" value="ECO:0007669"/>
    <property type="project" value="UniProtKB-EC"/>
</dbReference>
<dbReference type="PROSITE" id="PS01236">
    <property type="entry name" value="PDXT_SNO_1"/>
    <property type="match status" value="1"/>
</dbReference>
<feature type="binding site" evidence="8">
    <location>
        <begin position="143"/>
        <end position="144"/>
    </location>
    <ligand>
        <name>L-glutamine</name>
        <dbReference type="ChEBI" id="CHEBI:58359"/>
    </ligand>
</feature>
<feature type="active site" description="Nucleophile" evidence="7">
    <location>
        <position position="79"/>
    </location>
</feature>
<evidence type="ECO:0000256" key="7">
    <source>
        <dbReference type="PIRSR" id="PIRSR005639-1"/>
    </source>
</evidence>
<accession>A0A7N2KNA5</accession>
<dbReference type="InParanoid" id="A0A7N2KNA5"/>
<dbReference type="InterPro" id="IPR021196">
    <property type="entry name" value="PdxT/SNO_CS"/>
</dbReference>
<dbReference type="EnsemblPlants" id="QL01p022418:mrna">
    <property type="protein sequence ID" value="QL01p022418:mrna"/>
    <property type="gene ID" value="QL01p022418"/>
</dbReference>
<dbReference type="GO" id="GO:0042823">
    <property type="term" value="P:pyridoxal phosphate biosynthetic process"/>
    <property type="evidence" value="ECO:0007669"/>
    <property type="project" value="InterPro"/>
</dbReference>
<evidence type="ECO:0000256" key="8">
    <source>
        <dbReference type="PIRSR" id="PIRSR005639-2"/>
    </source>
</evidence>
<dbReference type="SUPFAM" id="SSF52317">
    <property type="entry name" value="Class I glutamine amidotransferase-like"/>
    <property type="match status" value="1"/>
</dbReference>
<evidence type="ECO:0000256" key="6">
    <source>
        <dbReference type="ARBA" id="ARBA00049534"/>
    </source>
</evidence>
<dbReference type="KEGG" id="qlo:115983617"/>
<dbReference type="EMBL" id="LRBV02000001">
    <property type="status" value="NOT_ANNOTATED_CDS"/>
    <property type="molecule type" value="Genomic_DNA"/>
</dbReference>
<dbReference type="EC" id="3.5.1.2" evidence="2"/>
<reference evidence="9 10" key="1">
    <citation type="journal article" date="2016" name="G3 (Bethesda)">
        <title>First Draft Assembly and Annotation of the Genome of a California Endemic Oak Quercus lobata Nee (Fagaceae).</title>
        <authorList>
            <person name="Sork V.L."/>
            <person name="Fitz-Gibbon S.T."/>
            <person name="Puiu D."/>
            <person name="Crepeau M."/>
            <person name="Gugger P.F."/>
            <person name="Sherman R."/>
            <person name="Stevens K."/>
            <person name="Langley C.H."/>
            <person name="Pellegrini M."/>
            <person name="Salzberg S.L."/>
        </authorList>
    </citation>
    <scope>NUCLEOTIDE SEQUENCE [LARGE SCALE GENOMIC DNA]</scope>
    <source>
        <strain evidence="9 10">cv. SW786</strain>
    </source>
</reference>
<sequence length="255" mass="27356">MALVGVLALQGSFNEHIAALRRLGVKGVEIRKPAQLDSVASLIIPGGESTTMAKLAEYHNLFPALREFVKMGKPVWGTCAGLIFLANKAVGQKTGGQELVGGLDCTVHRNFFGSQIQSFEGELAVPELASKEGGPETFPGVFIRAPAILEVGPEVHVLADYPVPSDVLDSNSTIESPEEKIQSEKKVIVAVRQGNLLGTAFHPELTADTRWHSYFLKMANDVAEGASTSIIAVGVDLGLNNQPRNDLPIYRSIEN</sequence>
<proteinExistence type="inferred from homology"/>
<keyword evidence="4" id="KW-0315">Glutamine amidotransferase</keyword>
<keyword evidence="10" id="KW-1185">Reference proteome</keyword>
<dbReference type="NCBIfam" id="TIGR03800">
    <property type="entry name" value="PLP_synth_Pdx2"/>
    <property type="match status" value="1"/>
</dbReference>
<organism evidence="9 10">
    <name type="scientific">Quercus lobata</name>
    <name type="common">Valley oak</name>
    <dbReference type="NCBI Taxonomy" id="97700"/>
    <lineage>
        <taxon>Eukaryota</taxon>
        <taxon>Viridiplantae</taxon>
        <taxon>Streptophyta</taxon>
        <taxon>Embryophyta</taxon>
        <taxon>Tracheophyta</taxon>
        <taxon>Spermatophyta</taxon>
        <taxon>Magnoliopsida</taxon>
        <taxon>eudicotyledons</taxon>
        <taxon>Gunneridae</taxon>
        <taxon>Pentapetalae</taxon>
        <taxon>rosids</taxon>
        <taxon>fabids</taxon>
        <taxon>Fagales</taxon>
        <taxon>Fagaceae</taxon>
        <taxon>Quercus</taxon>
    </lineage>
</organism>
<dbReference type="AlphaFoldDB" id="A0A7N2KNA5"/>
<dbReference type="OrthoDB" id="2039at2759"/>
<dbReference type="InterPro" id="IPR002161">
    <property type="entry name" value="PdxT/SNO"/>
</dbReference>
<keyword evidence="3" id="KW-0378">Hydrolase</keyword>
<dbReference type="InterPro" id="IPR029062">
    <property type="entry name" value="Class_I_gatase-like"/>
</dbReference>
<evidence type="ECO:0000256" key="4">
    <source>
        <dbReference type="ARBA" id="ARBA00022962"/>
    </source>
</evidence>
<dbReference type="PANTHER" id="PTHR31559">
    <property type="entry name" value="PYRIDOXAL 5'-PHOSPHATE SYNTHASE SUBUNIT SNO"/>
    <property type="match status" value="1"/>
</dbReference>
<dbReference type="PANTHER" id="PTHR31559:SF0">
    <property type="entry name" value="PYRIDOXAL 5'-PHOSPHATE SYNTHASE SUBUNIT SNO1-RELATED"/>
    <property type="match status" value="1"/>
</dbReference>
<feature type="active site" description="Charge relay system" evidence="7">
    <location>
        <position position="204"/>
    </location>
</feature>
<evidence type="ECO:0000256" key="5">
    <source>
        <dbReference type="ARBA" id="ARBA00023239"/>
    </source>
</evidence>
<evidence type="ECO:0000256" key="1">
    <source>
        <dbReference type="ARBA" id="ARBA00008345"/>
    </source>
</evidence>
<dbReference type="Gene3D" id="3.40.50.880">
    <property type="match status" value="1"/>
</dbReference>
<comment type="similarity">
    <text evidence="1">Belongs to the glutaminase PdxT/SNO family.</text>
</comment>
<dbReference type="GO" id="GO:1903600">
    <property type="term" value="C:glutaminase complex"/>
    <property type="evidence" value="ECO:0007669"/>
    <property type="project" value="TreeGrafter"/>
</dbReference>
<dbReference type="GeneID" id="115983617"/>
<reference evidence="9" key="2">
    <citation type="submission" date="2021-01" db="UniProtKB">
        <authorList>
            <consortium name="EnsemblPlants"/>
        </authorList>
    </citation>
    <scope>IDENTIFICATION</scope>
</reference>
<evidence type="ECO:0000313" key="9">
    <source>
        <dbReference type="EnsemblPlants" id="QL01p022418:mrna"/>
    </source>
</evidence>
<evidence type="ECO:0000256" key="3">
    <source>
        <dbReference type="ARBA" id="ARBA00022801"/>
    </source>
</evidence>
<dbReference type="HAMAP" id="MF_01615">
    <property type="entry name" value="PdxT"/>
    <property type="match status" value="1"/>
</dbReference>
<feature type="binding site" evidence="8">
    <location>
        <begin position="47"/>
        <end position="49"/>
    </location>
    <ligand>
        <name>L-glutamine</name>
        <dbReference type="ChEBI" id="CHEBI:58359"/>
    </ligand>
</feature>